<feature type="signal peptide" evidence="1">
    <location>
        <begin position="1"/>
        <end position="19"/>
    </location>
</feature>
<dbReference type="Proteomes" id="UP000093122">
    <property type="component" value="Unassembled WGS sequence"/>
</dbReference>
<evidence type="ECO:0000313" key="3">
    <source>
        <dbReference type="Proteomes" id="UP000093122"/>
    </source>
</evidence>
<dbReference type="RefSeq" id="WP_000726295.1">
    <property type="nucleotide sequence ID" value="NZ_CP007631.1"/>
</dbReference>
<protein>
    <recommendedName>
        <fullName evidence="4">Lipoprotein</fullName>
    </recommendedName>
</protein>
<dbReference type="PROSITE" id="PS51257">
    <property type="entry name" value="PROKAR_LIPOPROTEIN"/>
    <property type="match status" value="1"/>
</dbReference>
<comment type="caution">
    <text evidence="2">The sequence shown here is derived from an EMBL/GenBank/DDBJ whole genome shotgun (WGS) entry which is preliminary data.</text>
</comment>
<dbReference type="KEGG" id="sage:EN72_10535"/>
<name>A0A853P754_STRAG</name>
<feature type="chain" id="PRO_5039107131" description="Lipoprotein" evidence="1">
    <location>
        <begin position="20"/>
        <end position="118"/>
    </location>
</feature>
<evidence type="ECO:0000256" key="1">
    <source>
        <dbReference type="SAM" id="SignalP"/>
    </source>
</evidence>
<dbReference type="EMBL" id="MAWT01000016">
    <property type="protein sequence ID" value="OCM71697.1"/>
    <property type="molecule type" value="Genomic_DNA"/>
</dbReference>
<accession>A0A853P754</accession>
<organism evidence="2 3">
    <name type="scientific">Streptococcus agalactiae</name>
    <dbReference type="NCBI Taxonomy" id="1311"/>
    <lineage>
        <taxon>Bacteria</taxon>
        <taxon>Bacillati</taxon>
        <taxon>Bacillota</taxon>
        <taxon>Bacilli</taxon>
        <taxon>Lactobacillales</taxon>
        <taxon>Streptococcaceae</taxon>
        <taxon>Streptococcus</taxon>
    </lineage>
</organism>
<gene>
    <name evidence="2" type="ORF">AX245_08885</name>
</gene>
<evidence type="ECO:0000313" key="2">
    <source>
        <dbReference type="EMBL" id="OCM71697.1"/>
    </source>
</evidence>
<sequence>MKKKFLSLLLLAFSAIALVACKNNSLDGEYYWISDGRNQRIATIKDNKGFVDAEGGYSISINEDLKTISHKSGSSKYSYNDGKLVTNFTGVEREYFKKGSEAGKNALKKYGYKEFGKE</sequence>
<proteinExistence type="predicted"/>
<dbReference type="AlphaFoldDB" id="A0A853P754"/>
<reference evidence="2 3" key="1">
    <citation type="journal article" date="2016" name="Sci. Rep.">
        <title>Serotype IV Streptococcus agalactiae ST-452 has arisen from large genomic recombination events between CC23 and the hypervirulent CC17 lineages.</title>
        <authorList>
            <person name="Campisi E."/>
            <person name="Rinaudo C.D."/>
            <person name="Donati C."/>
            <person name="Barucco M."/>
            <person name="Torricelli G."/>
            <person name="Edwards M.S."/>
            <person name="Baker C.J."/>
            <person name="Margarit I."/>
            <person name="Rosini R."/>
        </authorList>
    </citation>
    <scope>NUCLEOTIDE SEQUENCE [LARGE SCALE GENOMIC DNA]</scope>
    <source>
        <strain evidence="2 3">CZ-PW-140</strain>
    </source>
</reference>
<evidence type="ECO:0008006" key="4">
    <source>
        <dbReference type="Google" id="ProtNLM"/>
    </source>
</evidence>
<keyword evidence="1" id="KW-0732">Signal</keyword>